<protein>
    <submittedName>
        <fullName evidence="1">Uncharacterized protein</fullName>
    </submittedName>
</protein>
<dbReference type="AlphaFoldDB" id="A0A1U7CIE4"/>
<dbReference type="OrthoDB" id="284803at2"/>
<keyword evidence="2" id="KW-1185">Reference proteome</keyword>
<dbReference type="RefSeq" id="WP_076342957.1">
    <property type="nucleotide sequence ID" value="NZ_CP019082.1"/>
</dbReference>
<sequence>MSAHSARLQHAMKDLRDKWDITTQAWDDQVAQDFEKNHLAPLEGLVKRNVVGMDKLSEALGKIRKACDENS</sequence>
<proteinExistence type="predicted"/>
<dbReference type="KEGG" id="pbor:BSF38_00077"/>
<evidence type="ECO:0000313" key="2">
    <source>
        <dbReference type="Proteomes" id="UP000186309"/>
    </source>
</evidence>
<organism evidence="1 2">
    <name type="scientific">Paludisphaera borealis</name>
    <dbReference type="NCBI Taxonomy" id="1387353"/>
    <lineage>
        <taxon>Bacteria</taxon>
        <taxon>Pseudomonadati</taxon>
        <taxon>Planctomycetota</taxon>
        <taxon>Planctomycetia</taxon>
        <taxon>Isosphaerales</taxon>
        <taxon>Isosphaeraceae</taxon>
        <taxon>Paludisphaera</taxon>
    </lineage>
</organism>
<dbReference type="STRING" id="1387353.BSF38_00077"/>
<dbReference type="Proteomes" id="UP000186309">
    <property type="component" value="Chromosome"/>
</dbReference>
<accession>A0A1U7CIE4</accession>
<evidence type="ECO:0000313" key="1">
    <source>
        <dbReference type="EMBL" id="APW58677.1"/>
    </source>
</evidence>
<dbReference type="EMBL" id="CP019082">
    <property type="protein sequence ID" value="APW58677.1"/>
    <property type="molecule type" value="Genomic_DNA"/>
</dbReference>
<reference evidence="2" key="1">
    <citation type="submission" date="2016-12" db="EMBL/GenBank/DDBJ databases">
        <title>Comparative genomics of four Isosphaeraceae planctomycetes: a common pool of plasmids and glycoside hydrolase genes.</title>
        <authorList>
            <person name="Ivanova A."/>
        </authorList>
    </citation>
    <scope>NUCLEOTIDE SEQUENCE [LARGE SCALE GENOMIC DNA]</scope>
    <source>
        <strain evidence="2">PX4</strain>
    </source>
</reference>
<gene>
    <name evidence="1" type="ORF">BSF38_00077</name>
</gene>
<name>A0A1U7CIE4_9BACT</name>